<dbReference type="InterPro" id="IPR007627">
    <property type="entry name" value="RNA_pol_sigma70_r2"/>
</dbReference>
<dbReference type="InterPro" id="IPR039425">
    <property type="entry name" value="RNA_pol_sigma-70-like"/>
</dbReference>
<dbReference type="Gene3D" id="1.10.10.10">
    <property type="entry name" value="Winged helix-like DNA-binding domain superfamily/Winged helix DNA-binding domain"/>
    <property type="match status" value="1"/>
</dbReference>
<gene>
    <name evidence="8" type="ORF">ACFOEJ_13600</name>
</gene>
<evidence type="ECO:0000256" key="4">
    <source>
        <dbReference type="ARBA" id="ARBA00023125"/>
    </source>
</evidence>
<dbReference type="Proteomes" id="UP001595625">
    <property type="component" value="Unassembled WGS sequence"/>
</dbReference>
<organism evidence="8 9">
    <name type="scientific">Planomicrobium okeanokoites</name>
    <name type="common">Planococcus okeanokoites</name>
    <name type="synonym">Flavobacterium okeanokoites</name>
    <dbReference type="NCBI Taxonomy" id="244"/>
    <lineage>
        <taxon>Bacteria</taxon>
        <taxon>Bacillati</taxon>
        <taxon>Bacillota</taxon>
        <taxon>Bacilli</taxon>
        <taxon>Bacillales</taxon>
        <taxon>Caryophanaceae</taxon>
        <taxon>Planomicrobium</taxon>
    </lineage>
</organism>
<evidence type="ECO:0000256" key="2">
    <source>
        <dbReference type="ARBA" id="ARBA00023015"/>
    </source>
</evidence>
<dbReference type="Pfam" id="PF04542">
    <property type="entry name" value="Sigma70_r2"/>
    <property type="match status" value="1"/>
</dbReference>
<dbReference type="Gene3D" id="1.10.1740.10">
    <property type="match status" value="1"/>
</dbReference>
<keyword evidence="2" id="KW-0805">Transcription regulation</keyword>
<proteinExistence type="inferred from homology"/>
<dbReference type="InterPro" id="IPR013249">
    <property type="entry name" value="RNA_pol_sigma70_r4_t2"/>
</dbReference>
<keyword evidence="5" id="KW-0804">Transcription</keyword>
<dbReference type="RefSeq" id="WP_276310418.1">
    <property type="nucleotide sequence ID" value="NZ_JBHRUJ010000017.1"/>
</dbReference>
<evidence type="ECO:0000313" key="8">
    <source>
        <dbReference type="EMBL" id="MFC3212119.1"/>
    </source>
</evidence>
<feature type="domain" description="RNA polymerase sigma factor 70 region 4 type 2" evidence="7">
    <location>
        <begin position="106"/>
        <end position="158"/>
    </location>
</feature>
<evidence type="ECO:0000259" key="7">
    <source>
        <dbReference type="Pfam" id="PF08281"/>
    </source>
</evidence>
<protein>
    <submittedName>
        <fullName evidence="8">RNA polymerase sigma factor</fullName>
    </submittedName>
</protein>
<dbReference type="InterPro" id="IPR014284">
    <property type="entry name" value="RNA_pol_sigma-70_dom"/>
</dbReference>
<feature type="domain" description="RNA polymerase sigma-70 region 2" evidence="6">
    <location>
        <begin position="18"/>
        <end position="86"/>
    </location>
</feature>
<comment type="similarity">
    <text evidence="1">Belongs to the sigma-70 factor family. ECF subfamily.</text>
</comment>
<name>A0ABV7KS76_PLAOK</name>
<keyword evidence="9" id="KW-1185">Reference proteome</keyword>
<keyword evidence="3" id="KW-0731">Sigma factor</keyword>
<dbReference type="SUPFAM" id="SSF88659">
    <property type="entry name" value="Sigma3 and sigma4 domains of RNA polymerase sigma factors"/>
    <property type="match status" value="1"/>
</dbReference>
<comment type="caution">
    <text evidence="8">The sequence shown here is derived from an EMBL/GenBank/DDBJ whole genome shotgun (WGS) entry which is preliminary data.</text>
</comment>
<sequence>MREAINEKAGNGMDTETMYENLKTDLIRFARSISRHEQEADDLIQDALEKSLKEKELVNLPDYKQRAWFFRVMKNRLIDDRRKDQRISEWEEEMDFPEQALAVNRLEMTELLSHLTPEMGDLVFKRYWLGMTSKEIGDQLQVPAATIRYKLHFAIKKLRDIFEEE</sequence>
<dbReference type="InterPro" id="IPR013325">
    <property type="entry name" value="RNA_pol_sigma_r2"/>
</dbReference>
<dbReference type="EMBL" id="JBHRUJ010000017">
    <property type="protein sequence ID" value="MFC3212119.1"/>
    <property type="molecule type" value="Genomic_DNA"/>
</dbReference>
<evidence type="ECO:0000259" key="6">
    <source>
        <dbReference type="Pfam" id="PF04542"/>
    </source>
</evidence>
<dbReference type="NCBIfam" id="TIGR02937">
    <property type="entry name" value="sigma70-ECF"/>
    <property type="match status" value="1"/>
</dbReference>
<reference evidence="9" key="1">
    <citation type="journal article" date="2019" name="Int. J. Syst. Evol. Microbiol.">
        <title>The Global Catalogue of Microorganisms (GCM) 10K type strain sequencing project: providing services to taxonomists for standard genome sequencing and annotation.</title>
        <authorList>
            <consortium name="The Broad Institute Genomics Platform"/>
            <consortium name="The Broad Institute Genome Sequencing Center for Infectious Disease"/>
            <person name="Wu L."/>
            <person name="Ma J."/>
        </authorList>
    </citation>
    <scope>NUCLEOTIDE SEQUENCE [LARGE SCALE GENOMIC DNA]</scope>
    <source>
        <strain evidence="9">CCM 320</strain>
    </source>
</reference>
<keyword evidence="4" id="KW-0238">DNA-binding</keyword>
<accession>A0ABV7KS76</accession>
<evidence type="ECO:0000256" key="5">
    <source>
        <dbReference type="ARBA" id="ARBA00023163"/>
    </source>
</evidence>
<dbReference type="PANTHER" id="PTHR43133:SF8">
    <property type="entry name" value="RNA POLYMERASE SIGMA FACTOR HI_1459-RELATED"/>
    <property type="match status" value="1"/>
</dbReference>
<evidence type="ECO:0000256" key="1">
    <source>
        <dbReference type="ARBA" id="ARBA00010641"/>
    </source>
</evidence>
<dbReference type="SUPFAM" id="SSF88946">
    <property type="entry name" value="Sigma2 domain of RNA polymerase sigma factors"/>
    <property type="match status" value="1"/>
</dbReference>
<dbReference type="InterPro" id="IPR013324">
    <property type="entry name" value="RNA_pol_sigma_r3/r4-like"/>
</dbReference>
<dbReference type="PANTHER" id="PTHR43133">
    <property type="entry name" value="RNA POLYMERASE ECF-TYPE SIGMA FACTO"/>
    <property type="match status" value="1"/>
</dbReference>
<evidence type="ECO:0000256" key="3">
    <source>
        <dbReference type="ARBA" id="ARBA00023082"/>
    </source>
</evidence>
<dbReference type="InterPro" id="IPR036388">
    <property type="entry name" value="WH-like_DNA-bd_sf"/>
</dbReference>
<evidence type="ECO:0000313" key="9">
    <source>
        <dbReference type="Proteomes" id="UP001595625"/>
    </source>
</evidence>
<dbReference type="Pfam" id="PF08281">
    <property type="entry name" value="Sigma70_r4_2"/>
    <property type="match status" value="1"/>
</dbReference>